<dbReference type="AlphaFoldDB" id="A0A5M9MDW3"/>
<comment type="caution">
    <text evidence="1">The sequence shown here is derived from an EMBL/GenBank/DDBJ whole genome shotgun (WGS) entry which is preliminary data.</text>
</comment>
<organism evidence="1 2">
    <name type="scientific">Aspergillus tanneri</name>
    <dbReference type="NCBI Taxonomy" id="1220188"/>
    <lineage>
        <taxon>Eukaryota</taxon>
        <taxon>Fungi</taxon>
        <taxon>Dikarya</taxon>
        <taxon>Ascomycota</taxon>
        <taxon>Pezizomycotina</taxon>
        <taxon>Eurotiomycetes</taxon>
        <taxon>Eurotiomycetidae</taxon>
        <taxon>Eurotiales</taxon>
        <taxon>Aspergillaceae</taxon>
        <taxon>Aspergillus</taxon>
        <taxon>Aspergillus subgen. Circumdati</taxon>
    </lineage>
</organism>
<dbReference type="RefSeq" id="XP_033423022.1">
    <property type="nucleotide sequence ID" value="XM_033575004.1"/>
</dbReference>
<proteinExistence type="predicted"/>
<reference evidence="1 2" key="1">
    <citation type="submission" date="2019-08" db="EMBL/GenBank/DDBJ databases">
        <title>The genome sequence of a newly discovered highly antifungal drug resistant Aspergillus species, Aspergillus tanneri NIH 1004.</title>
        <authorList>
            <person name="Mounaud S."/>
            <person name="Singh I."/>
            <person name="Joardar V."/>
            <person name="Pakala S."/>
            <person name="Pakala S."/>
            <person name="Venepally P."/>
            <person name="Chung J.K."/>
            <person name="Losada L."/>
            <person name="Nierman W.C."/>
        </authorList>
    </citation>
    <scope>NUCLEOTIDE SEQUENCE [LARGE SCALE GENOMIC DNA]</scope>
    <source>
        <strain evidence="1 2">NIH1004</strain>
    </source>
</reference>
<evidence type="ECO:0000313" key="2">
    <source>
        <dbReference type="Proteomes" id="UP000324241"/>
    </source>
</evidence>
<accession>A0A5M9MDW3</accession>
<dbReference type="GeneID" id="54333131"/>
<sequence length="172" mass="18803">MVIEHLSALAADSAQGSNGQSVRDAIEQQLSSLCWEAGNEEPDFGEKFREHLHSSASENVGAGGRVAVLPATYLHRQYIRPITIPEGGRAVCIHYGGRGMGDMPAYLLVLGPEVILQDSAFSTSDEFKARNFALFGLYLKGDRGSSATKRPRTKFKTLQAVNRRLMRIGQPL</sequence>
<name>A0A5M9MDW3_9EURO</name>
<evidence type="ECO:0000313" key="1">
    <source>
        <dbReference type="EMBL" id="KAA8643660.1"/>
    </source>
</evidence>
<gene>
    <name evidence="1" type="ORF">ATNIH1004_010429</name>
</gene>
<protein>
    <submittedName>
        <fullName evidence="1">Uncharacterized protein</fullName>
    </submittedName>
</protein>
<dbReference type="EMBL" id="QUQM01000005">
    <property type="protein sequence ID" value="KAA8643660.1"/>
    <property type="molecule type" value="Genomic_DNA"/>
</dbReference>
<dbReference type="Proteomes" id="UP000324241">
    <property type="component" value="Unassembled WGS sequence"/>
</dbReference>